<comment type="caution">
    <text evidence="1">The sequence shown here is derived from an EMBL/GenBank/DDBJ whole genome shotgun (WGS) entry which is preliminary data.</text>
</comment>
<gene>
    <name evidence="1" type="ORF">FHS23_002550</name>
</gene>
<dbReference type="AlphaFoldDB" id="A0A839S4B4"/>
<reference evidence="1 2" key="1">
    <citation type="submission" date="2020-08" db="EMBL/GenBank/DDBJ databases">
        <title>Genomic Encyclopedia of Type Strains, Phase III (KMG-III): the genomes of soil and plant-associated and newly described type strains.</title>
        <authorList>
            <person name="Whitman W."/>
        </authorList>
    </citation>
    <scope>NUCLEOTIDE SEQUENCE [LARGE SCALE GENOMIC DNA]</scope>
    <source>
        <strain evidence="1 2">CECT 8577</strain>
    </source>
</reference>
<evidence type="ECO:0000313" key="2">
    <source>
        <dbReference type="Proteomes" id="UP000550714"/>
    </source>
</evidence>
<accession>A0A839S4B4</accession>
<organism evidence="1 2">
    <name type="scientific">Prauserella isguenensis</name>
    <dbReference type="NCBI Taxonomy" id="1470180"/>
    <lineage>
        <taxon>Bacteria</taxon>
        <taxon>Bacillati</taxon>
        <taxon>Actinomycetota</taxon>
        <taxon>Actinomycetes</taxon>
        <taxon>Pseudonocardiales</taxon>
        <taxon>Pseudonocardiaceae</taxon>
        <taxon>Prauserella</taxon>
    </lineage>
</organism>
<dbReference type="Proteomes" id="UP000550714">
    <property type="component" value="Unassembled WGS sequence"/>
</dbReference>
<evidence type="ECO:0000313" key="1">
    <source>
        <dbReference type="EMBL" id="MBB3051527.1"/>
    </source>
</evidence>
<name>A0A839S4B4_9PSEU</name>
<protein>
    <submittedName>
        <fullName evidence="1">Uncharacterized protein</fullName>
    </submittedName>
</protein>
<dbReference type="EMBL" id="JACHWU010000002">
    <property type="protein sequence ID" value="MBB3051527.1"/>
    <property type="molecule type" value="Genomic_DNA"/>
</dbReference>
<dbReference type="RefSeq" id="WP_246381957.1">
    <property type="nucleotide sequence ID" value="NZ_JACHWU010000002.1"/>
</dbReference>
<proteinExistence type="predicted"/>
<sequence length="133" mass="14291">MQQTPSTGQHTDSAFTVVLCDDCGGDEPAAALDALRDVVRRSPHAVLVRAHCPLGRLWCRARTKAHTAGRVVLVQPCTTDRTPTGATVIVGPVRTAGDVAALTHWLESTPLTPGALPARLRQVENRRRRTGLN</sequence>
<keyword evidence="2" id="KW-1185">Reference proteome</keyword>